<dbReference type="EMBL" id="JACEFO010002208">
    <property type="protein sequence ID" value="KAF8673174.1"/>
    <property type="molecule type" value="Genomic_DNA"/>
</dbReference>
<keyword evidence="2" id="KW-1185">Reference proteome</keyword>
<accession>A0A835E782</accession>
<gene>
    <name evidence="1" type="ORF">HU200_048722</name>
</gene>
<protein>
    <submittedName>
        <fullName evidence="1">Uncharacterized protein</fullName>
    </submittedName>
</protein>
<name>A0A835E782_9POAL</name>
<dbReference type="Proteomes" id="UP000636709">
    <property type="component" value="Unassembled WGS sequence"/>
</dbReference>
<evidence type="ECO:0000313" key="1">
    <source>
        <dbReference type="EMBL" id="KAF8673174.1"/>
    </source>
</evidence>
<reference evidence="1" key="1">
    <citation type="submission" date="2020-07" db="EMBL/GenBank/DDBJ databases">
        <title>Genome sequence and genetic diversity analysis of an under-domesticated orphan crop, white fonio (Digitaria exilis).</title>
        <authorList>
            <person name="Bennetzen J.L."/>
            <person name="Chen S."/>
            <person name="Ma X."/>
            <person name="Wang X."/>
            <person name="Yssel A.E.J."/>
            <person name="Chaluvadi S.R."/>
            <person name="Johnson M."/>
            <person name="Gangashetty P."/>
            <person name="Hamidou F."/>
            <person name="Sanogo M.D."/>
            <person name="Zwaenepoel A."/>
            <person name="Wallace J."/>
            <person name="Van De Peer Y."/>
            <person name="Van Deynze A."/>
        </authorList>
    </citation>
    <scope>NUCLEOTIDE SEQUENCE</scope>
    <source>
        <tissue evidence="1">Leaves</tissue>
    </source>
</reference>
<proteinExistence type="predicted"/>
<dbReference type="AlphaFoldDB" id="A0A835E782"/>
<organism evidence="1 2">
    <name type="scientific">Digitaria exilis</name>
    <dbReference type="NCBI Taxonomy" id="1010633"/>
    <lineage>
        <taxon>Eukaryota</taxon>
        <taxon>Viridiplantae</taxon>
        <taxon>Streptophyta</taxon>
        <taxon>Embryophyta</taxon>
        <taxon>Tracheophyta</taxon>
        <taxon>Spermatophyta</taxon>
        <taxon>Magnoliopsida</taxon>
        <taxon>Liliopsida</taxon>
        <taxon>Poales</taxon>
        <taxon>Poaceae</taxon>
        <taxon>PACMAD clade</taxon>
        <taxon>Panicoideae</taxon>
        <taxon>Panicodae</taxon>
        <taxon>Paniceae</taxon>
        <taxon>Anthephorinae</taxon>
        <taxon>Digitaria</taxon>
    </lineage>
</organism>
<evidence type="ECO:0000313" key="2">
    <source>
        <dbReference type="Proteomes" id="UP000636709"/>
    </source>
</evidence>
<sequence>MVCTHSHHCGHLQGLNGGVFMFVSWTGLAGTRSSSSAASRVQMLVVETHGVDAAHGGVPAGDPVRGAERDRDRWRLGVHRHAVPDEDVALLLLRVDLGDDGFMYLFLPEMKGMPIEQINKVWRQH</sequence>
<comment type="caution">
    <text evidence="1">The sequence shown here is derived from an EMBL/GenBank/DDBJ whole genome shotgun (WGS) entry which is preliminary data.</text>
</comment>